<dbReference type="InterPro" id="IPR006379">
    <property type="entry name" value="HAD-SF_hydro_IIB"/>
</dbReference>
<dbReference type="HOGENOM" id="CLU_044146_4_0_9"/>
<dbReference type="NCBIfam" id="TIGR01484">
    <property type="entry name" value="HAD-SF-IIB"/>
    <property type="match status" value="1"/>
</dbReference>
<dbReference type="GO" id="GO:0016791">
    <property type="term" value="F:phosphatase activity"/>
    <property type="evidence" value="ECO:0007669"/>
    <property type="project" value="TreeGrafter"/>
</dbReference>
<keyword evidence="1" id="KW-0378">Hydrolase</keyword>
<dbReference type="Pfam" id="PF08282">
    <property type="entry name" value="Hydrolase_3"/>
    <property type="match status" value="1"/>
</dbReference>
<dbReference type="GO" id="GO:0000287">
    <property type="term" value="F:magnesium ion binding"/>
    <property type="evidence" value="ECO:0007669"/>
    <property type="project" value="TreeGrafter"/>
</dbReference>
<dbReference type="PANTHER" id="PTHR10000">
    <property type="entry name" value="PHOSPHOSERINE PHOSPHATASE"/>
    <property type="match status" value="1"/>
</dbReference>
<dbReference type="eggNOG" id="COG0561">
    <property type="taxonomic scope" value="Bacteria"/>
</dbReference>
<dbReference type="SUPFAM" id="SSF56784">
    <property type="entry name" value="HAD-like"/>
    <property type="match status" value="1"/>
</dbReference>
<organism evidence="1 2">
    <name type="scientific">Streptococcus parauberis NCFD 2020</name>
    <dbReference type="NCBI Taxonomy" id="873447"/>
    <lineage>
        <taxon>Bacteria</taxon>
        <taxon>Bacillati</taxon>
        <taxon>Bacillota</taxon>
        <taxon>Bacilli</taxon>
        <taxon>Lactobacillales</taxon>
        <taxon>Streptococcaceae</taxon>
        <taxon>Streptococcus</taxon>
    </lineage>
</organism>
<dbReference type="GO" id="GO:0005829">
    <property type="term" value="C:cytosol"/>
    <property type="evidence" value="ECO:0007669"/>
    <property type="project" value="TreeGrafter"/>
</dbReference>
<evidence type="ECO:0000313" key="1">
    <source>
        <dbReference type="EMBL" id="EGE53689.1"/>
    </source>
</evidence>
<evidence type="ECO:0000313" key="2">
    <source>
        <dbReference type="Proteomes" id="UP000003732"/>
    </source>
</evidence>
<dbReference type="Gene3D" id="3.40.50.1000">
    <property type="entry name" value="HAD superfamily/HAD-like"/>
    <property type="match status" value="1"/>
</dbReference>
<dbReference type="AlphaFoldDB" id="F1Z020"/>
<dbReference type="RefSeq" id="WP_003103607.1">
    <property type="nucleotide sequence ID" value="NZ_AEUT02000001.1"/>
</dbReference>
<dbReference type="Proteomes" id="UP000003732">
    <property type="component" value="Unassembled WGS sequence"/>
</dbReference>
<reference evidence="1 2" key="1">
    <citation type="submission" date="2011-02" db="EMBL/GenBank/DDBJ databases">
        <authorList>
            <person name="Stanhope M.J."/>
            <person name="Durkin A.S."/>
            <person name="Hostetler J."/>
            <person name="Kim M."/>
            <person name="Radune D."/>
            <person name="Singh I."/>
            <person name="Town C.D."/>
        </authorList>
    </citation>
    <scope>NUCLEOTIDE SEQUENCE [LARGE SCALE GENOMIC DNA]</scope>
    <source>
        <strain evidence="1 2">NCFD 2020</strain>
    </source>
</reference>
<accession>F1Z020</accession>
<comment type="caution">
    <text evidence="1">The sequence shown here is derived from an EMBL/GenBank/DDBJ whole genome shotgun (WGS) entry which is preliminary data.</text>
</comment>
<dbReference type="EMBL" id="AEUT02000001">
    <property type="protein sequence ID" value="EGE53689.1"/>
    <property type="molecule type" value="Genomic_DNA"/>
</dbReference>
<proteinExistence type="predicted"/>
<dbReference type="PANTHER" id="PTHR10000:SF53">
    <property type="entry name" value="5-AMINO-6-(5-PHOSPHO-D-RIBITYLAMINO)URACIL PHOSPHATASE YBJI-RELATED"/>
    <property type="match status" value="1"/>
</dbReference>
<dbReference type="GeneID" id="61421428"/>
<dbReference type="InterPro" id="IPR023214">
    <property type="entry name" value="HAD_sf"/>
</dbReference>
<gene>
    <name evidence="1" type="ORF">SPB_1822</name>
</gene>
<dbReference type="InterPro" id="IPR036412">
    <property type="entry name" value="HAD-like_sf"/>
</dbReference>
<protein>
    <submittedName>
        <fullName evidence="1">HAD hydrolase, family IIB</fullName>
    </submittedName>
</protein>
<sequence length="267" mass="30215">MIEAEMGKDNQGSLKKQIIMNETPYLVFDLDGTLVFDGIRIADGLNEILQLLNSRFNIIFASARPIRDMLPLLNDFPDNDLIGGNGSMYRQDGQIILMESIPVKAVAAIRVIMDREDLDYIFDYDWDYTARIRNSQNHILQKLDSGRLAKAQPIRNSKVSKIILFDVSSERLAHFSDIKGISYVYHPLEKELVITAKGNDKYAALSRLIGAQAYLAFGNDHNDIEMLRQATYGFAIGKELVSGANQFILTVDHLQKLLNQFEKENAK</sequence>
<dbReference type="Gene3D" id="3.30.1240.10">
    <property type="match status" value="1"/>
</dbReference>
<name>F1Z020_9STRE</name>